<dbReference type="PROSITE" id="PS51671">
    <property type="entry name" value="ACT"/>
    <property type="match status" value="2"/>
</dbReference>
<evidence type="ECO:0000256" key="6">
    <source>
        <dbReference type="ARBA" id="ARBA00023053"/>
    </source>
</evidence>
<feature type="transmembrane region" description="Helical" evidence="10">
    <location>
        <begin position="131"/>
        <end position="152"/>
    </location>
</feature>
<keyword evidence="3" id="KW-0050">Antiport</keyword>
<keyword evidence="8 10" id="KW-0472">Membrane</keyword>
<feature type="transmembrane region" description="Helical" evidence="10">
    <location>
        <begin position="282"/>
        <end position="299"/>
    </location>
</feature>
<dbReference type="Gene3D" id="1.20.1530.20">
    <property type="match status" value="1"/>
</dbReference>
<protein>
    <submittedName>
        <fullName evidence="12">Unannotated protein</fullName>
    </submittedName>
</protein>
<feature type="transmembrane region" description="Helical" evidence="10">
    <location>
        <begin position="164"/>
        <end position="188"/>
    </location>
</feature>
<dbReference type="PANTHER" id="PTHR43562:SF3">
    <property type="entry name" value="SODIUM ION_PROTON EXCHANGER (EUROFUNG)"/>
    <property type="match status" value="1"/>
</dbReference>
<dbReference type="GO" id="GO:0015297">
    <property type="term" value="F:antiporter activity"/>
    <property type="evidence" value="ECO:0007669"/>
    <property type="project" value="UniProtKB-KW"/>
</dbReference>
<proteinExistence type="predicted"/>
<feature type="transmembrane region" description="Helical" evidence="10">
    <location>
        <begin position="22"/>
        <end position="40"/>
    </location>
</feature>
<feature type="domain" description="ACT" evidence="11">
    <location>
        <begin position="741"/>
        <end position="816"/>
    </location>
</feature>
<evidence type="ECO:0000256" key="3">
    <source>
        <dbReference type="ARBA" id="ARBA00022449"/>
    </source>
</evidence>
<organism evidence="12">
    <name type="scientific">freshwater metagenome</name>
    <dbReference type="NCBI Taxonomy" id="449393"/>
    <lineage>
        <taxon>unclassified sequences</taxon>
        <taxon>metagenomes</taxon>
        <taxon>ecological metagenomes</taxon>
    </lineage>
</organism>
<evidence type="ECO:0000313" key="12">
    <source>
        <dbReference type="EMBL" id="CAB4802650.1"/>
    </source>
</evidence>
<dbReference type="EMBL" id="CAFAAJ010000057">
    <property type="protein sequence ID" value="CAB4802650.1"/>
    <property type="molecule type" value="Genomic_DNA"/>
</dbReference>
<feature type="transmembrane region" description="Helical" evidence="10">
    <location>
        <begin position="194"/>
        <end position="216"/>
    </location>
</feature>
<evidence type="ECO:0000256" key="9">
    <source>
        <dbReference type="ARBA" id="ARBA00023201"/>
    </source>
</evidence>
<dbReference type="InterPro" id="IPR002912">
    <property type="entry name" value="ACT_dom"/>
</dbReference>
<feature type="transmembrane region" description="Helical" evidence="10">
    <location>
        <begin position="72"/>
        <end position="89"/>
    </location>
</feature>
<dbReference type="GO" id="GO:0006814">
    <property type="term" value="P:sodium ion transport"/>
    <property type="evidence" value="ECO:0007669"/>
    <property type="project" value="UniProtKB-KW"/>
</dbReference>
<evidence type="ECO:0000256" key="4">
    <source>
        <dbReference type="ARBA" id="ARBA00022692"/>
    </source>
</evidence>
<keyword evidence="6" id="KW-0915">Sodium</keyword>
<sequence>MQAAVSLLAATEGANGFDIGKILFHVFIVLAAAKLAAELAERVRVPAVLGEIVAGILIGPSVLNLVQADDALHLLAEIGVILLLLNVGLEMDVRELARVGRASFAVAVLGVAAPFLGGIGAGLALGQDVKTSVFLGAALTATSVGITARVFGDLGVLSSTESRIVLGAAVADDVLGLIILTIVTRIVVDGGVSAASILGTTGLAVGFLLVTGVIGAKIVPPLLGAVSRFSKSSATLVAVAFAIAMGFSSLADVARLAPIIGAFMAGLALNRSKQAKRIERELTPIGHVFIPVFFLSIGIKTDIAAIARPAVLGTAAVLTVIAIAGKLVAAVGAFGTRSDKWMIGIGMIPRGEVGLIFAGLGLSTGVLDADLYAALIVVVLVTTVMTPPLLRWKATRAQTAPSPTAAQVPTVAPEGGWFVVRNGSVDLSAEPPASELLPLALEAAALATDNRPTERLLEWFSLHRTQPIAWDSPSTQRFIALLRAGNPRSWRFLETLGILERAIPEVSAALRARRADPSELDPLRVLRFPTVDRLIELAPGGADDDFAGEWGLLDRVDPLLLGALVLDLVDLSGDNNDVARSVLDQLSIPSDDERETAALVQDASLLLASLHDPDALDSLMIKQLATHIGSEDRRRRLYLLSIASTDLDAFERAVLDELNDRIGAELGGRDGTDLCDARRDTAQRLAGDDPAAERIAHAPRSYILANEPEELVRQARLAEPPPRSGTARVAVTGHELAQHWQVDVASRDQQGLLATITRVLTDARMDILSASVATWADGVVVDSFVVVSNARPAARELSAAIETGLRQSVPPVAVAGAIARFDNDALPWFTACTVEADDAPGVLAGITAAFALAGVEVHSARIATLSGAVVDRFSLTDTDGRKLDETAQERIRKALAGGSLRGRRGTR</sequence>
<dbReference type="AlphaFoldDB" id="A0A6J6XZQ9"/>
<keyword evidence="2" id="KW-0813">Transport</keyword>
<evidence type="ECO:0000256" key="2">
    <source>
        <dbReference type="ARBA" id="ARBA00022448"/>
    </source>
</evidence>
<dbReference type="Pfam" id="PF00999">
    <property type="entry name" value="Na_H_Exchanger"/>
    <property type="match status" value="1"/>
</dbReference>
<feature type="transmembrane region" description="Helical" evidence="10">
    <location>
        <begin position="228"/>
        <end position="247"/>
    </location>
</feature>
<evidence type="ECO:0000256" key="10">
    <source>
        <dbReference type="SAM" id="Phobius"/>
    </source>
</evidence>
<reference evidence="12" key="1">
    <citation type="submission" date="2020-05" db="EMBL/GenBank/DDBJ databases">
        <authorList>
            <person name="Chiriac C."/>
            <person name="Salcher M."/>
            <person name="Ghai R."/>
            <person name="Kavagutti S V."/>
        </authorList>
    </citation>
    <scope>NUCLEOTIDE SEQUENCE</scope>
</reference>
<dbReference type="GO" id="GO:0016020">
    <property type="term" value="C:membrane"/>
    <property type="evidence" value="ECO:0007669"/>
    <property type="project" value="UniProtKB-SubCell"/>
</dbReference>
<feature type="transmembrane region" description="Helical" evidence="10">
    <location>
        <begin position="253"/>
        <end position="270"/>
    </location>
</feature>
<evidence type="ECO:0000256" key="7">
    <source>
        <dbReference type="ARBA" id="ARBA00023065"/>
    </source>
</evidence>
<feature type="transmembrane region" description="Helical" evidence="10">
    <location>
        <begin position="47"/>
        <end position="66"/>
    </location>
</feature>
<feature type="transmembrane region" description="Helical" evidence="10">
    <location>
        <begin position="311"/>
        <end position="335"/>
    </location>
</feature>
<dbReference type="GO" id="GO:1902600">
    <property type="term" value="P:proton transmembrane transport"/>
    <property type="evidence" value="ECO:0007669"/>
    <property type="project" value="InterPro"/>
</dbReference>
<evidence type="ECO:0000256" key="8">
    <source>
        <dbReference type="ARBA" id="ARBA00023136"/>
    </source>
</evidence>
<dbReference type="InterPro" id="IPR045865">
    <property type="entry name" value="ACT-like_dom_sf"/>
</dbReference>
<evidence type="ECO:0000256" key="1">
    <source>
        <dbReference type="ARBA" id="ARBA00004141"/>
    </source>
</evidence>
<dbReference type="PANTHER" id="PTHR43562">
    <property type="entry name" value="NAPA-TYPE SODIUM/HYDROGEN ANTIPORTER"/>
    <property type="match status" value="1"/>
</dbReference>
<dbReference type="SUPFAM" id="SSF55021">
    <property type="entry name" value="ACT-like"/>
    <property type="match status" value="2"/>
</dbReference>
<dbReference type="InterPro" id="IPR038770">
    <property type="entry name" value="Na+/solute_symporter_sf"/>
</dbReference>
<comment type="subcellular location">
    <subcellularLocation>
        <location evidence="1">Membrane</location>
        <topology evidence="1">Multi-pass membrane protein</topology>
    </subcellularLocation>
</comment>
<dbReference type="CDD" id="cd04873">
    <property type="entry name" value="ACT_UUR-ACR-like"/>
    <property type="match status" value="1"/>
</dbReference>
<keyword evidence="7" id="KW-0406">Ion transport</keyword>
<evidence type="ECO:0000256" key="5">
    <source>
        <dbReference type="ARBA" id="ARBA00022989"/>
    </source>
</evidence>
<feature type="transmembrane region" description="Helical" evidence="10">
    <location>
        <begin position="371"/>
        <end position="390"/>
    </location>
</feature>
<gene>
    <name evidence="12" type="ORF">UFOPK3001_01058</name>
</gene>
<keyword evidence="4 10" id="KW-0812">Transmembrane</keyword>
<dbReference type="InterPro" id="IPR006153">
    <property type="entry name" value="Cation/H_exchanger_TM"/>
</dbReference>
<keyword evidence="9" id="KW-0739">Sodium transport</keyword>
<name>A0A6J6XZQ9_9ZZZZ</name>
<accession>A0A6J6XZQ9</accession>
<feature type="domain" description="ACT" evidence="11">
    <location>
        <begin position="831"/>
        <end position="907"/>
    </location>
</feature>
<evidence type="ECO:0000259" key="11">
    <source>
        <dbReference type="PROSITE" id="PS51671"/>
    </source>
</evidence>
<feature type="transmembrane region" description="Helical" evidence="10">
    <location>
        <begin position="101"/>
        <end position="125"/>
    </location>
</feature>
<keyword evidence="5 10" id="KW-1133">Transmembrane helix</keyword>